<dbReference type="PANTHER" id="PTHR11566:SF21">
    <property type="entry name" value="DYNAMIN RELATED PROTEIN 1, ISOFORM A"/>
    <property type="match status" value="1"/>
</dbReference>
<dbReference type="PROSITE" id="PS51718">
    <property type="entry name" value="G_DYNAMIN_2"/>
    <property type="match status" value="1"/>
</dbReference>
<comment type="caution">
    <text evidence="8">The sequence shown here is derived from an EMBL/GenBank/DDBJ whole genome shotgun (WGS) entry which is preliminary data.</text>
</comment>
<dbReference type="SUPFAM" id="SSF52540">
    <property type="entry name" value="P-loop containing nucleoside triphosphate hydrolases"/>
    <property type="match status" value="1"/>
</dbReference>
<feature type="domain" description="Dynamin-type G" evidence="7">
    <location>
        <begin position="46"/>
        <end position="336"/>
    </location>
</feature>
<dbReference type="PANTHER" id="PTHR11566">
    <property type="entry name" value="DYNAMIN"/>
    <property type="match status" value="1"/>
</dbReference>
<dbReference type="Pfam" id="PF05426">
    <property type="entry name" value="Alginate_lyase"/>
    <property type="match status" value="1"/>
</dbReference>
<dbReference type="InterPro" id="IPR022812">
    <property type="entry name" value="Dynamin"/>
</dbReference>
<evidence type="ECO:0000256" key="4">
    <source>
        <dbReference type="ARBA" id="ARBA00023239"/>
    </source>
</evidence>
<feature type="region of interest" description="Disordered" evidence="5">
    <location>
        <begin position="1098"/>
        <end position="1199"/>
    </location>
</feature>
<dbReference type="GO" id="GO:0006897">
    <property type="term" value="P:endocytosis"/>
    <property type="evidence" value="ECO:0007669"/>
    <property type="project" value="TreeGrafter"/>
</dbReference>
<evidence type="ECO:0000313" key="9">
    <source>
        <dbReference type="Proteomes" id="UP000813423"/>
    </source>
</evidence>
<evidence type="ECO:0000256" key="3">
    <source>
        <dbReference type="ARBA" id="ARBA00023134"/>
    </source>
</evidence>
<name>A0A9P8SNT6_ASPFM</name>
<dbReference type="InterPro" id="IPR020850">
    <property type="entry name" value="GED_dom"/>
</dbReference>
<keyword evidence="1" id="KW-0732">Signal</keyword>
<evidence type="ECO:0000259" key="7">
    <source>
        <dbReference type="PROSITE" id="PS51718"/>
    </source>
</evidence>
<dbReference type="EMBL" id="JAIBSC010000118">
    <property type="protein sequence ID" value="KAH1896711.1"/>
    <property type="molecule type" value="Genomic_DNA"/>
</dbReference>
<dbReference type="GO" id="GO:0005525">
    <property type="term" value="F:GTP binding"/>
    <property type="evidence" value="ECO:0007669"/>
    <property type="project" value="InterPro"/>
</dbReference>
<dbReference type="InterPro" id="IPR008397">
    <property type="entry name" value="Alginate_lyase_dom"/>
</dbReference>
<reference evidence="8" key="1">
    <citation type="submission" date="2021-08" db="EMBL/GenBank/DDBJ databases">
        <title>Global Aspergillus fumigatus from environmental and clinical sources.</title>
        <authorList>
            <person name="Barber A."/>
            <person name="Sae-Ong T."/>
        </authorList>
    </citation>
    <scope>NUCLEOTIDE SEQUENCE</scope>
    <source>
        <strain evidence="8">NRZ-2016-071</strain>
    </source>
</reference>
<keyword evidence="3" id="KW-0342">GTP-binding</keyword>
<feature type="compositionally biased region" description="Low complexity" evidence="5">
    <location>
        <begin position="1125"/>
        <end position="1164"/>
    </location>
</feature>
<dbReference type="CDD" id="cd08771">
    <property type="entry name" value="DLP_1"/>
    <property type="match status" value="1"/>
</dbReference>
<keyword evidence="4" id="KW-0456">Lyase</keyword>
<dbReference type="SMART" id="SM00053">
    <property type="entry name" value="DYNc"/>
    <property type="match status" value="1"/>
</dbReference>
<feature type="compositionally biased region" description="Basic residues" evidence="5">
    <location>
        <begin position="1179"/>
        <end position="1199"/>
    </location>
</feature>
<evidence type="ECO:0000256" key="1">
    <source>
        <dbReference type="ARBA" id="ARBA00022729"/>
    </source>
</evidence>
<dbReference type="GO" id="GO:0005739">
    <property type="term" value="C:mitochondrion"/>
    <property type="evidence" value="ECO:0007669"/>
    <property type="project" value="TreeGrafter"/>
</dbReference>
<dbReference type="GO" id="GO:0003924">
    <property type="term" value="F:GTPase activity"/>
    <property type="evidence" value="ECO:0007669"/>
    <property type="project" value="InterPro"/>
</dbReference>
<keyword evidence="2" id="KW-0547">Nucleotide-binding</keyword>
<protein>
    <recommendedName>
        <fullName evidence="10">Dynamin GTPase</fullName>
    </recommendedName>
</protein>
<dbReference type="PRINTS" id="PR00195">
    <property type="entry name" value="DYNAMIN"/>
</dbReference>
<dbReference type="PROSITE" id="PS51388">
    <property type="entry name" value="GED"/>
    <property type="match status" value="1"/>
</dbReference>
<dbReference type="Gene3D" id="1.20.120.1240">
    <property type="entry name" value="Dynamin, middle domain"/>
    <property type="match status" value="1"/>
</dbReference>
<dbReference type="InterPro" id="IPR000375">
    <property type="entry name" value="Dynamin_stalk"/>
</dbReference>
<dbReference type="Pfam" id="PF01031">
    <property type="entry name" value="Dynamin_M"/>
    <property type="match status" value="1"/>
</dbReference>
<dbReference type="InterPro" id="IPR030381">
    <property type="entry name" value="G_DYNAMIN_dom"/>
</dbReference>
<dbReference type="GO" id="GO:0005874">
    <property type="term" value="C:microtubule"/>
    <property type="evidence" value="ECO:0007669"/>
    <property type="project" value="TreeGrafter"/>
</dbReference>
<dbReference type="Proteomes" id="UP000813423">
    <property type="component" value="Unassembled WGS sequence"/>
</dbReference>
<feature type="domain" description="GED" evidence="6">
    <location>
        <begin position="628"/>
        <end position="719"/>
    </location>
</feature>
<dbReference type="FunFam" id="3.40.50.300:FF:001425">
    <property type="entry name" value="Dynamin GTPase, putative"/>
    <property type="match status" value="1"/>
</dbReference>
<dbReference type="GO" id="GO:0016829">
    <property type="term" value="F:lyase activity"/>
    <property type="evidence" value="ECO:0007669"/>
    <property type="project" value="UniProtKB-KW"/>
</dbReference>
<dbReference type="InterPro" id="IPR001401">
    <property type="entry name" value="Dynamin_GTPase"/>
</dbReference>
<organism evidence="8 9">
    <name type="scientific">Aspergillus fumigatus</name>
    <name type="common">Neosartorya fumigata</name>
    <dbReference type="NCBI Taxonomy" id="746128"/>
    <lineage>
        <taxon>Eukaryota</taxon>
        <taxon>Fungi</taxon>
        <taxon>Dikarya</taxon>
        <taxon>Ascomycota</taxon>
        <taxon>Pezizomycotina</taxon>
        <taxon>Eurotiomycetes</taxon>
        <taxon>Eurotiomycetidae</taxon>
        <taxon>Eurotiales</taxon>
        <taxon>Aspergillaceae</taxon>
        <taxon>Aspergillus</taxon>
        <taxon>Aspergillus subgen. Fumigati</taxon>
    </lineage>
</organism>
<dbReference type="InterPro" id="IPR027417">
    <property type="entry name" value="P-loop_NTPase"/>
</dbReference>
<dbReference type="GO" id="GO:0016559">
    <property type="term" value="P:peroxisome fission"/>
    <property type="evidence" value="ECO:0007669"/>
    <property type="project" value="TreeGrafter"/>
</dbReference>
<dbReference type="InterPro" id="IPR045063">
    <property type="entry name" value="Dynamin_N"/>
</dbReference>
<evidence type="ECO:0000313" key="8">
    <source>
        <dbReference type="EMBL" id="KAH1896711.1"/>
    </source>
</evidence>
<dbReference type="GO" id="GO:0048312">
    <property type="term" value="P:intracellular distribution of mitochondria"/>
    <property type="evidence" value="ECO:0007669"/>
    <property type="project" value="TreeGrafter"/>
</dbReference>
<evidence type="ECO:0000256" key="5">
    <source>
        <dbReference type="SAM" id="MobiDB-lite"/>
    </source>
</evidence>
<dbReference type="InterPro" id="IPR008929">
    <property type="entry name" value="Chondroitin_lyas"/>
</dbReference>
<evidence type="ECO:0008006" key="10">
    <source>
        <dbReference type="Google" id="ProtNLM"/>
    </source>
</evidence>
<accession>A0A9P8SNT6</accession>
<dbReference type="Gene3D" id="3.40.50.300">
    <property type="entry name" value="P-loop containing nucleotide triphosphate hydrolases"/>
    <property type="match status" value="1"/>
</dbReference>
<dbReference type="GO" id="GO:0042597">
    <property type="term" value="C:periplasmic space"/>
    <property type="evidence" value="ECO:0007669"/>
    <property type="project" value="InterPro"/>
</dbReference>
<evidence type="ECO:0000259" key="6">
    <source>
        <dbReference type="PROSITE" id="PS51388"/>
    </source>
</evidence>
<dbReference type="SUPFAM" id="SSF48230">
    <property type="entry name" value="Chondroitin AC/alginate lyase"/>
    <property type="match status" value="1"/>
</dbReference>
<sequence length="1199" mass="132606">MDTPPEKDWIQLDHGQVRSGLGLVSSRTSERLNQVDRIRANGVGDHIALPQLVVCGDQSAGKSSVLEGITGIPFPRQDGVCTRFATEIILRHEPNHRRNTATILPHISRTEEEKAKLSAFRREVSDLAQLPGIIEEAARLMGVQGMNDLADAPTFAADVLRLEIVGDTGLHLTLVDLPGLISVSENDDDVQLVGDLVNSYLENSRSIILAVVPASSDVDTQSIIQRARRFDKDGFRTVGIITKPDLINDGTEGRIAKLANNADRTKLRLGFFLVKNPRPIDLEKGMTTAERRKVEAEFFAHPPWNKLGLDPSRVGIDNLRIFMQDLLDRHIERELPKVRKDVAQLLHDINKELMDLGDPRTSPAQIRMYLTRIATDFQNLVQAGVEGIYGNRDSFFHEIDDERDCHRLRAAIHAENGKFAAYMRRHGQKRKVISAELQEDTETETEAGQILVAKEQMSAWIKKIYDRTRGRELPGNGNHALLSELFHEQSSRWGDIARDHVNAITDLVYQFVQSACAFVIKDTNARQTISSIITEKLGDNAKGALHELSKLLADEAGYPITYNHYYTDNVQRARNNRWRQDLRTSLNNAITQDWNGRFHVNNSPDEISRLVTSLQNHHIIVDMEERACYEAEMDLDAYYKVARKTFVDNVCRQVIERHILTNLPTVFNPMTVSSFSDEDLVCLATESPRVSKRRVEATQLQKALADSLRELPSSTLASSSRTVISLAHSKKSKQTQTHGPPPGTSVLTRLRFSDASYTPSPASVVYRSDWDGNVANAENLWHDVAAAFNLALRWKISSDTTFADTASNILHAWATKLTALGGGDDKYLTAGLQGYQLANAAELLRDYEPFATKVLPSVIDMANTVFIPMHYKWLRHEEPSQHNILHFFANWELCNVASAMAMGVLTDNQTVWDFAVEYFKEGEGTGSIHNAITDIVEEPGTGAPLGQGQEAGRDQGHSALDVQLLAVVGQQAWNQGEDLFALNDSRILRGAEYWARYNLGHDDPFVPYSNGIVSFTELSSASRGAMRPTWELLYNHYVTIKGMDAPWTTKFLNESLNYYGGAEGGAGSWGEGSGHYDGLGWGSLLHRLDREDVAAQGSGANTLIASPNDKATSKLPQSTPDASRAGSSGANSTSMSTSVASSTPTPLSSPSSPLPGTSTPASTPDSQPTPCPPEAGQKPSHRAHRHSHHGRKHGRCHAP</sequence>
<dbReference type="GO" id="GO:0016020">
    <property type="term" value="C:membrane"/>
    <property type="evidence" value="ECO:0007669"/>
    <property type="project" value="TreeGrafter"/>
</dbReference>
<dbReference type="GO" id="GO:0000266">
    <property type="term" value="P:mitochondrial fission"/>
    <property type="evidence" value="ECO:0007669"/>
    <property type="project" value="TreeGrafter"/>
</dbReference>
<gene>
    <name evidence="8" type="ORF">KXV57_001146</name>
</gene>
<dbReference type="Gene3D" id="1.50.10.100">
    <property type="entry name" value="Chondroitin AC/alginate lyase"/>
    <property type="match status" value="1"/>
</dbReference>
<dbReference type="AlphaFoldDB" id="A0A9P8SNT6"/>
<dbReference type="Pfam" id="PF00350">
    <property type="entry name" value="Dynamin_N"/>
    <property type="match status" value="1"/>
</dbReference>
<evidence type="ECO:0000256" key="2">
    <source>
        <dbReference type="ARBA" id="ARBA00022741"/>
    </source>
</evidence>
<proteinExistence type="predicted"/>
<dbReference type="GO" id="GO:0008017">
    <property type="term" value="F:microtubule binding"/>
    <property type="evidence" value="ECO:0007669"/>
    <property type="project" value="TreeGrafter"/>
</dbReference>